<name>A0A8D5AKP8_9GAMM</name>
<accession>A0A8D5AKP8</accession>
<dbReference type="EMBL" id="AP019782">
    <property type="protein sequence ID" value="BBL72029.1"/>
    <property type="molecule type" value="Genomic_DNA"/>
</dbReference>
<dbReference type="Proteomes" id="UP000824988">
    <property type="component" value="Chromosome"/>
</dbReference>
<keyword evidence="2" id="KW-1185">Reference proteome</keyword>
<evidence type="ECO:0008006" key="3">
    <source>
        <dbReference type="Google" id="ProtNLM"/>
    </source>
</evidence>
<evidence type="ECO:0000313" key="2">
    <source>
        <dbReference type="Proteomes" id="UP000824988"/>
    </source>
</evidence>
<dbReference type="RefSeq" id="WP_054774346.1">
    <property type="nucleotide sequence ID" value="NZ_AP019782.1"/>
</dbReference>
<reference evidence="1" key="1">
    <citation type="submission" date="2019-06" db="EMBL/GenBank/DDBJ databases">
        <title>Complete genome sequence of Methylogaea oryzae strain JCM16910.</title>
        <authorList>
            <person name="Asakawa S."/>
        </authorList>
    </citation>
    <scope>NUCLEOTIDE SEQUENCE</scope>
    <source>
        <strain evidence="1">E10</strain>
    </source>
</reference>
<dbReference type="KEGG" id="moz:MoryE10_26350"/>
<evidence type="ECO:0000313" key="1">
    <source>
        <dbReference type="EMBL" id="BBL72029.1"/>
    </source>
</evidence>
<gene>
    <name evidence="1" type="ORF">MoryE10_26350</name>
</gene>
<proteinExistence type="predicted"/>
<protein>
    <recommendedName>
        <fullName evidence="3">DUF2158 domain-containing protein</fullName>
    </recommendedName>
</protein>
<sequence>MFVPADAQPRPPAPAHWRHGELVKTDIGRGDVVVAHGSERLMYVYEVLDGRGGSGYLCVWFEGGRLAESVFGGQSLRRASGV</sequence>
<organism evidence="1 2">
    <name type="scientific">Methylogaea oryzae</name>
    <dbReference type="NCBI Taxonomy" id="1295382"/>
    <lineage>
        <taxon>Bacteria</taxon>
        <taxon>Pseudomonadati</taxon>
        <taxon>Pseudomonadota</taxon>
        <taxon>Gammaproteobacteria</taxon>
        <taxon>Methylococcales</taxon>
        <taxon>Methylococcaceae</taxon>
        <taxon>Methylogaea</taxon>
    </lineage>
</organism>
<dbReference type="AlphaFoldDB" id="A0A8D5AKP8"/>